<feature type="transmembrane region" description="Helical" evidence="7">
    <location>
        <begin position="434"/>
        <end position="456"/>
    </location>
</feature>
<dbReference type="GO" id="GO:0016020">
    <property type="term" value="C:membrane"/>
    <property type="evidence" value="ECO:0007669"/>
    <property type="project" value="UniProtKB-SubCell"/>
</dbReference>
<feature type="domain" description="Major facilitator superfamily (MFS) profile" evidence="8">
    <location>
        <begin position="125"/>
        <end position="548"/>
    </location>
</feature>
<feature type="transmembrane region" description="Helical" evidence="7">
    <location>
        <begin position="277"/>
        <end position="299"/>
    </location>
</feature>
<dbReference type="EMBL" id="HBGV01002295">
    <property type="protein sequence ID" value="CAD9471544.1"/>
    <property type="molecule type" value="Transcribed_RNA"/>
</dbReference>
<feature type="transmembrane region" description="Helical" evidence="7">
    <location>
        <begin position="462"/>
        <end position="485"/>
    </location>
</feature>
<feature type="transmembrane region" description="Helical" evidence="7">
    <location>
        <begin position="191"/>
        <end position="214"/>
    </location>
</feature>
<dbReference type="GO" id="GO:0022857">
    <property type="term" value="F:transmembrane transporter activity"/>
    <property type="evidence" value="ECO:0007669"/>
    <property type="project" value="InterPro"/>
</dbReference>
<sequence>MTAIEDGTAGDAISYEAIPKNDITTTQSMTTTTNSEANKQKLGERMALFSNKVRKHGSLSSSSVRFPRIEMKDLDGSDEGKQEQQEQKKESYQKDEQSSSVSHKEIISVDEAIEKIGTGPFQFMVLIAAGLCFSADSMEIMLLSFLSIILREQWDLSSTETASITACVFAGALVGTLVLGPLGDRIGRRPVLLISCFFISFFGITTAFSQSFVVLLINRFWVGFGVGGLTVPFDILAELLPTSARGKNLAEIEFFWTAGSMAVPLAAYMTIGSGGSWQVFVLLCTIPCLASALISLFYVPESPRWLISCGRDEEAMEVLKAAAKMNGKDPGVLFPKGTILEDETEERSRFFDLFKPKWRNLTLNLWGVWAGFAIGYYGTVIVVTQVFDEVSDKQLPDTAEDHVNFDYSAIFVSSCSEIVGTVLMIFLVDRIGRVPLQILSFVMGGICLIALCFFASSENRSLVVFIAFVARVFEMAGSSTAFIAAAEVLSTEIRTTGHSAANAVARVGGFISPYLVGGGLSLRAVGLIMLLIHALTAICASRLPETKGVSLDHRDGVDSEPSTADESGGLMEIM</sequence>
<dbReference type="InterPro" id="IPR005828">
    <property type="entry name" value="MFS_sugar_transport-like"/>
</dbReference>
<reference evidence="9" key="1">
    <citation type="submission" date="2021-01" db="EMBL/GenBank/DDBJ databases">
        <authorList>
            <person name="Corre E."/>
            <person name="Pelletier E."/>
            <person name="Niang G."/>
            <person name="Scheremetjew M."/>
            <person name="Finn R."/>
            <person name="Kale V."/>
            <person name="Holt S."/>
            <person name="Cochrane G."/>
            <person name="Meng A."/>
            <person name="Brown T."/>
            <person name="Cohen L."/>
        </authorList>
    </citation>
    <scope>NUCLEOTIDE SEQUENCE</scope>
    <source>
        <strain evidence="9">CCMP826</strain>
    </source>
</reference>
<feature type="transmembrane region" description="Helical" evidence="7">
    <location>
        <begin position="363"/>
        <end position="387"/>
    </location>
</feature>
<protein>
    <recommendedName>
        <fullName evidence="8">Major facilitator superfamily (MFS) profile domain-containing protein</fullName>
    </recommendedName>
</protein>
<comment type="subcellular location">
    <subcellularLocation>
        <location evidence="1">Membrane</location>
        <topology evidence="1">Multi-pass membrane protein</topology>
    </subcellularLocation>
</comment>
<feature type="transmembrane region" description="Helical" evidence="7">
    <location>
        <begin position="123"/>
        <end position="150"/>
    </location>
</feature>
<dbReference type="SUPFAM" id="SSF103473">
    <property type="entry name" value="MFS general substrate transporter"/>
    <property type="match status" value="1"/>
</dbReference>
<evidence type="ECO:0000313" key="9">
    <source>
        <dbReference type="EMBL" id="CAD9471544.1"/>
    </source>
</evidence>
<feature type="transmembrane region" description="Helical" evidence="7">
    <location>
        <begin position="220"/>
        <end position="240"/>
    </location>
</feature>
<dbReference type="AlphaFoldDB" id="A0A7S2GUV2"/>
<dbReference type="PROSITE" id="PS50850">
    <property type="entry name" value="MFS"/>
    <property type="match status" value="1"/>
</dbReference>
<evidence type="ECO:0000259" key="8">
    <source>
        <dbReference type="PROSITE" id="PS50850"/>
    </source>
</evidence>
<dbReference type="Gene3D" id="1.20.1250.20">
    <property type="entry name" value="MFS general substrate transporter like domains"/>
    <property type="match status" value="2"/>
</dbReference>
<feature type="region of interest" description="Disordered" evidence="6">
    <location>
        <begin position="550"/>
        <end position="574"/>
    </location>
</feature>
<feature type="region of interest" description="Disordered" evidence="6">
    <location>
        <begin position="53"/>
        <end position="103"/>
    </location>
</feature>
<dbReference type="PANTHER" id="PTHR23511:SF34">
    <property type="entry name" value="SYNAPTIC VESICLE GLYCOPROTEIN 2"/>
    <property type="match status" value="1"/>
</dbReference>
<name>A0A7S2GUV2_9STRA</name>
<proteinExistence type="predicted"/>
<feature type="transmembrane region" description="Helical" evidence="7">
    <location>
        <begin position="407"/>
        <end position="427"/>
    </location>
</feature>
<dbReference type="Pfam" id="PF00083">
    <property type="entry name" value="Sugar_tr"/>
    <property type="match status" value="1"/>
</dbReference>
<gene>
    <name evidence="9" type="ORF">HTAM1171_LOCUS1415</name>
</gene>
<feature type="compositionally biased region" description="Basic and acidic residues" evidence="6">
    <location>
        <begin position="67"/>
        <end position="103"/>
    </location>
</feature>
<feature type="transmembrane region" description="Helical" evidence="7">
    <location>
        <begin position="252"/>
        <end position="271"/>
    </location>
</feature>
<keyword evidence="3 7" id="KW-0812">Transmembrane</keyword>
<feature type="compositionally biased region" description="Low complexity" evidence="6">
    <location>
        <begin position="24"/>
        <end position="33"/>
    </location>
</feature>
<feature type="region of interest" description="Disordered" evidence="6">
    <location>
        <begin position="1"/>
        <end position="40"/>
    </location>
</feature>
<evidence type="ECO:0000256" key="3">
    <source>
        <dbReference type="ARBA" id="ARBA00022692"/>
    </source>
</evidence>
<dbReference type="InterPro" id="IPR020846">
    <property type="entry name" value="MFS_dom"/>
</dbReference>
<evidence type="ECO:0000256" key="7">
    <source>
        <dbReference type="SAM" id="Phobius"/>
    </source>
</evidence>
<dbReference type="PANTHER" id="PTHR23511">
    <property type="entry name" value="SYNAPTIC VESICLE GLYCOPROTEIN 2"/>
    <property type="match status" value="1"/>
</dbReference>
<keyword evidence="2" id="KW-0813">Transport</keyword>
<keyword evidence="5 7" id="KW-0472">Membrane</keyword>
<evidence type="ECO:0000256" key="1">
    <source>
        <dbReference type="ARBA" id="ARBA00004141"/>
    </source>
</evidence>
<dbReference type="InterPro" id="IPR036259">
    <property type="entry name" value="MFS_trans_sf"/>
</dbReference>
<evidence type="ECO:0000256" key="4">
    <source>
        <dbReference type="ARBA" id="ARBA00022989"/>
    </source>
</evidence>
<organism evidence="9">
    <name type="scientific">Helicotheca tamesis</name>
    <dbReference type="NCBI Taxonomy" id="374047"/>
    <lineage>
        <taxon>Eukaryota</taxon>
        <taxon>Sar</taxon>
        <taxon>Stramenopiles</taxon>
        <taxon>Ochrophyta</taxon>
        <taxon>Bacillariophyta</taxon>
        <taxon>Mediophyceae</taxon>
        <taxon>Lithodesmiophycidae</taxon>
        <taxon>Lithodesmiales</taxon>
        <taxon>Lithodesmiaceae</taxon>
        <taxon>Helicotheca</taxon>
    </lineage>
</organism>
<keyword evidence="4 7" id="KW-1133">Transmembrane helix</keyword>
<evidence type="ECO:0000256" key="2">
    <source>
        <dbReference type="ARBA" id="ARBA00022448"/>
    </source>
</evidence>
<accession>A0A7S2GUV2</accession>
<evidence type="ECO:0000256" key="5">
    <source>
        <dbReference type="ARBA" id="ARBA00023136"/>
    </source>
</evidence>
<feature type="transmembrane region" description="Helical" evidence="7">
    <location>
        <begin position="162"/>
        <end position="179"/>
    </location>
</feature>
<evidence type="ECO:0000256" key="6">
    <source>
        <dbReference type="SAM" id="MobiDB-lite"/>
    </source>
</evidence>